<dbReference type="SUPFAM" id="SSF56059">
    <property type="entry name" value="Glutathione synthetase ATP-binding domain-like"/>
    <property type="match status" value="1"/>
</dbReference>
<dbReference type="PANTHER" id="PTHR43615:SF1">
    <property type="entry name" value="PPDK_N DOMAIN-CONTAINING PROTEIN"/>
    <property type="match status" value="1"/>
</dbReference>
<dbReference type="InterPro" id="IPR002192">
    <property type="entry name" value="PPDK_AMP/ATP-bd"/>
</dbReference>
<dbReference type="EMBL" id="BCTB01000004">
    <property type="protein sequence ID" value="GAT13896.1"/>
    <property type="molecule type" value="Genomic_DNA"/>
</dbReference>
<dbReference type="Pfam" id="PF01326">
    <property type="entry name" value="PPDK_N"/>
    <property type="match status" value="1"/>
</dbReference>
<feature type="domain" description="PEP-utilising enzyme mobile" evidence="2">
    <location>
        <begin position="833"/>
        <end position="902"/>
    </location>
</feature>
<dbReference type="InterPro" id="IPR036637">
    <property type="entry name" value="Phosphohistidine_dom_sf"/>
</dbReference>
<reference evidence="5" key="2">
    <citation type="submission" date="2016-02" db="EMBL/GenBank/DDBJ databases">
        <title>Draft genome sequence of five rapidly growing Mycobacterium species.</title>
        <authorList>
            <person name="Katahira K."/>
            <person name="Gotou Y."/>
            <person name="Iida K."/>
            <person name="Ogura Y."/>
            <person name="Hayashi T."/>
        </authorList>
    </citation>
    <scope>NUCLEOTIDE SEQUENCE [LARGE SCALE GENOMIC DNA]</scope>
    <source>
        <strain evidence="5">JCM6362</strain>
    </source>
</reference>
<evidence type="ECO:0008006" key="6">
    <source>
        <dbReference type="Google" id="ProtNLM"/>
    </source>
</evidence>
<evidence type="ECO:0000313" key="5">
    <source>
        <dbReference type="Proteomes" id="UP000069654"/>
    </source>
</evidence>
<dbReference type="GO" id="GO:0005524">
    <property type="term" value="F:ATP binding"/>
    <property type="evidence" value="ECO:0007669"/>
    <property type="project" value="InterPro"/>
</dbReference>
<dbReference type="Gene3D" id="3.30.1490.20">
    <property type="entry name" value="ATP-grasp fold, A domain"/>
    <property type="match status" value="1"/>
</dbReference>
<dbReference type="OMA" id="IPAVICV"/>
<organism evidence="4 5">
    <name type="scientific">Mycolicibacterium thermoresistibile</name>
    <name type="common">Mycobacterium thermoresistibile</name>
    <dbReference type="NCBI Taxonomy" id="1797"/>
    <lineage>
        <taxon>Bacteria</taxon>
        <taxon>Bacillati</taxon>
        <taxon>Actinomycetota</taxon>
        <taxon>Actinomycetes</taxon>
        <taxon>Mycobacteriales</taxon>
        <taxon>Mycobacteriaceae</taxon>
        <taxon>Mycolicibacterium</taxon>
    </lineage>
</organism>
<comment type="caution">
    <text evidence="4">The sequence shown here is derived from an EMBL/GenBank/DDBJ whole genome shotgun (WGS) entry which is preliminary data.</text>
</comment>
<dbReference type="InterPro" id="IPR013815">
    <property type="entry name" value="ATP_grasp_subdomain_1"/>
</dbReference>
<dbReference type="PANTHER" id="PTHR43615">
    <property type="entry name" value="PHOSPHOENOLPYRUVATE SYNTHASE-RELATED"/>
    <property type="match status" value="1"/>
</dbReference>
<evidence type="ECO:0000259" key="2">
    <source>
        <dbReference type="Pfam" id="PF00391"/>
    </source>
</evidence>
<evidence type="ECO:0000313" key="4">
    <source>
        <dbReference type="EMBL" id="GAT13896.1"/>
    </source>
</evidence>
<dbReference type="InterPro" id="IPR008279">
    <property type="entry name" value="PEP-util_enz_mobile_dom"/>
</dbReference>
<gene>
    <name evidence="4" type="ORF">RMCT_0867</name>
</gene>
<dbReference type="RefSeq" id="WP_003926956.1">
    <property type="nucleotide sequence ID" value="NZ_BCTB01000004.1"/>
</dbReference>
<dbReference type="Gene3D" id="3.50.30.10">
    <property type="entry name" value="Phosphohistidine domain"/>
    <property type="match status" value="1"/>
</dbReference>
<dbReference type="AlphaFoldDB" id="A0A124E7X1"/>
<dbReference type="Gene3D" id="3.30.470.20">
    <property type="entry name" value="ATP-grasp fold, B domain"/>
    <property type="match status" value="1"/>
</dbReference>
<protein>
    <recommendedName>
        <fullName evidence="6">Phosphoenolpyruvate synthase</fullName>
    </recommendedName>
</protein>
<dbReference type="STRING" id="1797.RMCT_0867"/>
<proteinExistence type="predicted"/>
<dbReference type="InterPro" id="IPR051549">
    <property type="entry name" value="PEP_Utilizing_Enz"/>
</dbReference>
<dbReference type="Pfam" id="PF00391">
    <property type="entry name" value="PEP-utilizers"/>
    <property type="match status" value="1"/>
</dbReference>
<dbReference type="Proteomes" id="UP000069654">
    <property type="component" value="Unassembled WGS sequence"/>
</dbReference>
<sequence length="913" mass="101442">MPNIVQINSAATDSAASAQLTERALVGGKGRHLMLCSAAGFPVPPGFTITTDAYDAFLAHNKLTDTVAKSAAAFVYHDVDTLEQQATAIQEVILNGQIPPALAEEVAARYSELGGYVAVRSSGTAEDMADASFAGLHDTFLDITGEDALLEAVKKCWASLWTSRAIAYRGEQGHAPGALPKLAVVVQQMVEADAAGVMFTANPLTSNTDEIVVNSCWGLGEGLVSGIVNPDQFVLGKDRLAIKERMLGDKAVTVKRNPDGPDSTVSVPTPEPKREAWSIADDTVVRLGELARRIERYFDGLPQDIEWAVKDNEIFVLQSRAITGVDFTWDSDVDAWQEAEDEPEAIWTRKFADEFWTGPITPLFYSVRARGFTNAGVRSALDWGFADVAAKRRHKYFKAEVYTNSEYQKALVSHAIPKSMREGSVAWLNSADRKAAASWPFSWREYVRMLARIQFMTQNGLYEWFKEADNYDLEKVPERGRLDPEALKLWSDEALRRLIKQYTDYAENKHYSQWTGWFIHAANAMTILGKMLASWYDGTNANIFTDLITGLPERTRTMQENIDLWQLASAIRSNAAVRELFEKSSETEFFDRLADLPEGASVYAQYREFLDLHGHRGHADRDFYFPRRLDDPAIDYRLLKALLSGDGSFDPVAAEKELQRRREAAVADVLDRLRNQPMGALRVAAFNTVYKYVVRFMLHRDNQRHHLDRVTYAKKLAFTEVGRRVHERGLLPREDDFYFLTEDELFGLLHGTGNARLCQAKVIGRRNAFEQYASGKFVPPEFMQNGREWVDPEAQQLQVADDGSGIQGFGTSPGTYTGRARVITSLDDIGRVEQGDVLITNSTDPAWTPVFLVIGGLVLETGGLLAHGACLSREYNLPAVTAPAATTRIPDGATITVDGVAGTVIVHQEATVQ</sequence>
<reference evidence="4 5" key="1">
    <citation type="journal article" date="2016" name="Genome Announc.">
        <title>Draft Genome Sequences of Five Rapidly Growing Mycobacterium Species, M. thermoresistibile, M. fortuitum subsp. acetamidolyticum, M. canariasense, M. brisbanense, and M. novocastrense.</title>
        <authorList>
            <person name="Katahira K."/>
            <person name="Ogura Y."/>
            <person name="Gotoh Y."/>
            <person name="Hayashi T."/>
        </authorList>
    </citation>
    <scope>NUCLEOTIDE SEQUENCE [LARGE SCALE GENOMIC DNA]</scope>
    <source>
        <strain evidence="4 5">JCM6362</strain>
    </source>
</reference>
<accession>A0A124E7X1</accession>
<evidence type="ECO:0000256" key="1">
    <source>
        <dbReference type="SAM" id="MobiDB-lite"/>
    </source>
</evidence>
<name>A0A124E7X1_MYCTH</name>
<dbReference type="SUPFAM" id="SSF52009">
    <property type="entry name" value="Phosphohistidine domain"/>
    <property type="match status" value="1"/>
</dbReference>
<evidence type="ECO:0000259" key="3">
    <source>
        <dbReference type="Pfam" id="PF01326"/>
    </source>
</evidence>
<feature type="domain" description="Pyruvate phosphate dikinase AMP/ATP-binding" evidence="3">
    <location>
        <begin position="24"/>
        <end position="324"/>
    </location>
</feature>
<feature type="region of interest" description="Disordered" evidence="1">
    <location>
        <begin position="252"/>
        <end position="271"/>
    </location>
</feature>
<dbReference type="GO" id="GO:0016301">
    <property type="term" value="F:kinase activity"/>
    <property type="evidence" value="ECO:0007669"/>
    <property type="project" value="InterPro"/>
</dbReference>